<dbReference type="EMBL" id="KB308479">
    <property type="protein sequence ID" value="ELT97744.1"/>
    <property type="molecule type" value="Genomic_DNA"/>
</dbReference>
<dbReference type="SUPFAM" id="SSF56574">
    <property type="entry name" value="Serpins"/>
    <property type="match status" value="1"/>
</dbReference>
<dbReference type="InterPro" id="IPR042178">
    <property type="entry name" value="Serpin_sf_1"/>
</dbReference>
<dbReference type="OrthoDB" id="9518664at2759"/>
<dbReference type="HOGENOM" id="CLU_724115_0_0_1"/>
<dbReference type="EMBL" id="AMQN01002118">
    <property type="status" value="NOT_ANNOTATED_CDS"/>
    <property type="molecule type" value="Genomic_DNA"/>
</dbReference>
<reference evidence="3 5" key="2">
    <citation type="journal article" date="2013" name="Nature">
        <title>Insights into bilaterian evolution from three spiralian genomes.</title>
        <authorList>
            <person name="Simakov O."/>
            <person name="Marletaz F."/>
            <person name="Cho S.J."/>
            <person name="Edsinger-Gonzales E."/>
            <person name="Havlak P."/>
            <person name="Hellsten U."/>
            <person name="Kuo D.H."/>
            <person name="Larsson T."/>
            <person name="Lv J."/>
            <person name="Arendt D."/>
            <person name="Savage R."/>
            <person name="Osoegawa K."/>
            <person name="de Jong P."/>
            <person name="Grimwood J."/>
            <person name="Chapman J.A."/>
            <person name="Shapiro H."/>
            <person name="Aerts A."/>
            <person name="Otillar R.P."/>
            <person name="Terry A.Y."/>
            <person name="Boore J.L."/>
            <person name="Grigoriev I.V."/>
            <person name="Lindberg D.R."/>
            <person name="Seaver E.C."/>
            <person name="Weisblat D.A."/>
            <person name="Putnam N.H."/>
            <person name="Rokhsar D.S."/>
        </authorList>
    </citation>
    <scope>NUCLEOTIDE SEQUENCE</scope>
    <source>
        <strain evidence="3 5">I ESC-2004</strain>
    </source>
</reference>
<keyword evidence="5" id="KW-1185">Reference proteome</keyword>
<dbReference type="EnsemblMetazoa" id="CapteT210136">
    <property type="protein sequence ID" value="CapteP210136"/>
    <property type="gene ID" value="CapteG210136"/>
</dbReference>
<reference evidence="5" key="1">
    <citation type="submission" date="2012-12" db="EMBL/GenBank/DDBJ databases">
        <authorList>
            <person name="Hellsten U."/>
            <person name="Grimwood J."/>
            <person name="Chapman J.A."/>
            <person name="Shapiro H."/>
            <person name="Aerts A."/>
            <person name="Otillar R.P."/>
            <person name="Terry A.Y."/>
            <person name="Boore J.L."/>
            <person name="Simakov O."/>
            <person name="Marletaz F."/>
            <person name="Cho S.-J."/>
            <person name="Edsinger-Gonzales E."/>
            <person name="Havlak P."/>
            <person name="Kuo D.-H."/>
            <person name="Larsson T."/>
            <person name="Lv J."/>
            <person name="Arendt D."/>
            <person name="Savage R."/>
            <person name="Osoegawa K."/>
            <person name="de Jong P."/>
            <person name="Lindberg D.R."/>
            <person name="Seaver E.C."/>
            <person name="Weisblat D.A."/>
            <person name="Putnam N.H."/>
            <person name="Grigoriev I.V."/>
            <person name="Rokhsar D.S."/>
        </authorList>
    </citation>
    <scope>NUCLEOTIDE SEQUENCE</scope>
    <source>
        <strain evidence="5">I ESC-2004</strain>
    </source>
</reference>
<evidence type="ECO:0000259" key="2">
    <source>
        <dbReference type="Pfam" id="PF00079"/>
    </source>
</evidence>
<dbReference type="Proteomes" id="UP000014760">
    <property type="component" value="Unassembled WGS sequence"/>
</dbReference>
<feature type="transmembrane region" description="Helical" evidence="1">
    <location>
        <begin position="57"/>
        <end position="76"/>
    </location>
</feature>
<keyword evidence="1" id="KW-1133">Transmembrane helix</keyword>
<keyword evidence="1" id="KW-0812">Transmembrane</keyword>
<evidence type="ECO:0000313" key="5">
    <source>
        <dbReference type="Proteomes" id="UP000014760"/>
    </source>
</evidence>
<evidence type="ECO:0000256" key="1">
    <source>
        <dbReference type="SAM" id="Phobius"/>
    </source>
</evidence>
<keyword evidence="1" id="KW-0472">Membrane</keyword>
<sequence length="382" mass="42997">MVIICSPEEGSMGDKVDAVSGDIENETGESKSKDQLPLNLYSSFIDETVNLNQVDEMLLISHLCILLLVVAWLMLVKAERESPLLSIDKDQQQLLLDLNNFTLNIFAQLKKTNKNTNILFSPLGLFQSVHLMASAKNNEEKASTLLKLGLAASQIPRFEMFLSIEKQIMLSMKSPYFSVRMIKHLYVNNPHSQSMEKSPSLHGTIWNGQFNDLSAFVQSNLKKESNGLIRRASGDIDDSADTVLINWNHFISKWQYKFTMDTQSGMMILDGMLGFNLDPHLRCQISGGQHQPRSEHPQRFGVFDLVEPDSNVAFLSDTIVINPEGIRDPLPPRKTTYGKPDAIEVTLDIPFQFYIVDNIIGGILFYGRMNNPASFQSAHDEL</sequence>
<protein>
    <recommendedName>
        <fullName evidence="2">Serpin domain-containing protein</fullName>
    </recommendedName>
</protein>
<name>R7TVK3_CAPTE</name>
<dbReference type="Gene3D" id="3.30.497.10">
    <property type="entry name" value="Antithrombin, subunit I, domain 2"/>
    <property type="match status" value="1"/>
</dbReference>
<dbReference type="InterPro" id="IPR036186">
    <property type="entry name" value="Serpin_sf"/>
</dbReference>
<evidence type="ECO:0000313" key="3">
    <source>
        <dbReference type="EMBL" id="ELT97744.1"/>
    </source>
</evidence>
<proteinExistence type="predicted"/>
<feature type="domain" description="Serpin" evidence="2">
    <location>
        <begin position="99"/>
        <end position="260"/>
    </location>
</feature>
<gene>
    <name evidence="3" type="ORF">CAPTEDRAFT_210136</name>
</gene>
<dbReference type="Pfam" id="PF00079">
    <property type="entry name" value="Serpin"/>
    <property type="match status" value="1"/>
</dbReference>
<reference evidence="4" key="3">
    <citation type="submission" date="2015-06" db="UniProtKB">
        <authorList>
            <consortium name="EnsemblMetazoa"/>
        </authorList>
    </citation>
    <scope>IDENTIFICATION</scope>
</reference>
<organism evidence="3">
    <name type="scientific">Capitella teleta</name>
    <name type="common">Polychaete worm</name>
    <dbReference type="NCBI Taxonomy" id="283909"/>
    <lineage>
        <taxon>Eukaryota</taxon>
        <taxon>Metazoa</taxon>
        <taxon>Spiralia</taxon>
        <taxon>Lophotrochozoa</taxon>
        <taxon>Annelida</taxon>
        <taxon>Polychaeta</taxon>
        <taxon>Sedentaria</taxon>
        <taxon>Scolecida</taxon>
        <taxon>Capitellidae</taxon>
        <taxon>Capitella</taxon>
    </lineage>
</organism>
<evidence type="ECO:0000313" key="4">
    <source>
        <dbReference type="EnsemblMetazoa" id="CapteP210136"/>
    </source>
</evidence>
<dbReference type="AlphaFoldDB" id="R7TVK3"/>
<accession>R7TVK3</accession>
<dbReference type="InterPro" id="IPR023796">
    <property type="entry name" value="Serpin_dom"/>
</dbReference>